<accession>A0ABR8CQU5</accession>
<name>A0ABR8CQU5_9NOST</name>
<protein>
    <submittedName>
        <fullName evidence="2">Uncharacterized protein</fullName>
    </submittedName>
</protein>
<keyword evidence="1" id="KW-0732">Signal</keyword>
<reference evidence="2 3" key="1">
    <citation type="journal article" date="2020" name="ISME J.">
        <title>Comparative genomics reveals insights into cyanobacterial evolution and habitat adaptation.</title>
        <authorList>
            <person name="Chen M.Y."/>
            <person name="Teng W.K."/>
            <person name="Zhao L."/>
            <person name="Hu C.X."/>
            <person name="Zhou Y.K."/>
            <person name="Han B.P."/>
            <person name="Song L.R."/>
            <person name="Shu W.S."/>
        </authorList>
    </citation>
    <scope>NUCLEOTIDE SEQUENCE [LARGE SCALE GENOMIC DNA]</scope>
    <source>
        <strain evidence="2 3">FACHB-260</strain>
    </source>
</reference>
<dbReference type="EMBL" id="JACJRF010000026">
    <property type="protein sequence ID" value="MBD2345562.1"/>
    <property type="molecule type" value="Genomic_DNA"/>
</dbReference>
<sequence>MNSRLGRIIATSTALLLTITPLARAETPTRSIRESGVLPYLLDNPHNNSLVQVRCVPRFRQEVNRERSMIRDSLLRPNVSDRYDTVTIEIAGSCRHVKIRVQNDSDYSDYPVYNPYSDQHHREFGDDWLTREGSGWHWLLRNKQ</sequence>
<comment type="caution">
    <text evidence="2">The sequence shown here is derived from an EMBL/GenBank/DDBJ whole genome shotgun (WGS) entry which is preliminary data.</text>
</comment>
<dbReference type="RefSeq" id="WP_190407993.1">
    <property type="nucleotide sequence ID" value="NZ_JACJRF010000026.1"/>
</dbReference>
<dbReference type="Proteomes" id="UP000607281">
    <property type="component" value="Unassembled WGS sequence"/>
</dbReference>
<evidence type="ECO:0000313" key="2">
    <source>
        <dbReference type="EMBL" id="MBD2345562.1"/>
    </source>
</evidence>
<evidence type="ECO:0000256" key="1">
    <source>
        <dbReference type="SAM" id="SignalP"/>
    </source>
</evidence>
<organism evidence="2 3">
    <name type="scientific">Anabaena subtropica FACHB-260</name>
    <dbReference type="NCBI Taxonomy" id="2692884"/>
    <lineage>
        <taxon>Bacteria</taxon>
        <taxon>Bacillati</taxon>
        <taxon>Cyanobacteriota</taxon>
        <taxon>Cyanophyceae</taxon>
        <taxon>Nostocales</taxon>
        <taxon>Nostocaceae</taxon>
        <taxon>Anabaena</taxon>
    </lineage>
</organism>
<feature type="chain" id="PRO_5047484919" evidence="1">
    <location>
        <begin position="26"/>
        <end position="144"/>
    </location>
</feature>
<evidence type="ECO:0000313" key="3">
    <source>
        <dbReference type="Proteomes" id="UP000607281"/>
    </source>
</evidence>
<proteinExistence type="predicted"/>
<gene>
    <name evidence="2" type="ORF">H6G18_15595</name>
</gene>
<keyword evidence="3" id="KW-1185">Reference proteome</keyword>
<feature type="signal peptide" evidence="1">
    <location>
        <begin position="1"/>
        <end position="25"/>
    </location>
</feature>